<evidence type="ECO:0000256" key="4">
    <source>
        <dbReference type="ARBA" id="ARBA00022692"/>
    </source>
</evidence>
<feature type="transmembrane region" description="Helical" evidence="7">
    <location>
        <begin position="270"/>
        <end position="289"/>
    </location>
</feature>
<evidence type="ECO:0000256" key="1">
    <source>
        <dbReference type="ARBA" id="ARBA00004141"/>
    </source>
</evidence>
<keyword evidence="6 7" id="KW-0472">Membrane</keyword>
<feature type="transmembrane region" description="Helical" evidence="7">
    <location>
        <begin position="117"/>
        <end position="134"/>
    </location>
</feature>
<evidence type="ECO:0000313" key="10">
    <source>
        <dbReference type="Proteomes" id="UP000034764"/>
    </source>
</evidence>
<feature type="transmembrane region" description="Helical" evidence="7">
    <location>
        <begin position="12"/>
        <end position="32"/>
    </location>
</feature>
<dbReference type="PATRIC" id="fig|1619031.3.peg.125"/>
<comment type="similarity">
    <text evidence="2">Belongs to the bacterial sugar transferase family.</text>
</comment>
<proteinExistence type="inferred from homology"/>
<dbReference type="InterPro" id="IPR017475">
    <property type="entry name" value="EPS_sugar_tfrase"/>
</dbReference>
<evidence type="ECO:0000256" key="7">
    <source>
        <dbReference type="SAM" id="Phobius"/>
    </source>
</evidence>
<evidence type="ECO:0000256" key="5">
    <source>
        <dbReference type="ARBA" id="ARBA00022989"/>
    </source>
</evidence>
<comment type="subcellular location">
    <subcellularLocation>
        <location evidence="1">Membrane</location>
        <topology evidence="1">Multi-pass membrane protein</topology>
    </subcellularLocation>
</comment>
<dbReference type="Gene3D" id="3.40.50.720">
    <property type="entry name" value="NAD(P)-binding Rossmann-like Domain"/>
    <property type="match status" value="1"/>
</dbReference>
<dbReference type="GO" id="GO:0016020">
    <property type="term" value="C:membrane"/>
    <property type="evidence" value="ECO:0007669"/>
    <property type="project" value="UniProtKB-SubCell"/>
</dbReference>
<dbReference type="PANTHER" id="PTHR30576">
    <property type="entry name" value="COLANIC BIOSYNTHESIS UDP-GLUCOSE LIPID CARRIER TRANSFERASE"/>
    <property type="match status" value="1"/>
</dbReference>
<protein>
    <recommendedName>
        <fullName evidence="8">Bacterial sugar transferase domain-containing protein</fullName>
    </recommendedName>
</protein>
<dbReference type="GO" id="GO:0016780">
    <property type="term" value="F:phosphotransferase activity, for other substituted phosphate groups"/>
    <property type="evidence" value="ECO:0007669"/>
    <property type="project" value="TreeGrafter"/>
</dbReference>
<gene>
    <name evidence="9" type="ORF">UT53_C0005G0021</name>
</gene>
<evidence type="ECO:0000256" key="3">
    <source>
        <dbReference type="ARBA" id="ARBA00022679"/>
    </source>
</evidence>
<dbReference type="PANTHER" id="PTHR30576:SF10">
    <property type="entry name" value="SLL5057 PROTEIN"/>
    <property type="match status" value="1"/>
</dbReference>
<evidence type="ECO:0000313" key="9">
    <source>
        <dbReference type="EMBL" id="KKR23875.1"/>
    </source>
</evidence>
<reference evidence="9 10" key="1">
    <citation type="journal article" date="2015" name="Nature">
        <title>rRNA introns, odd ribosomes, and small enigmatic genomes across a large radiation of phyla.</title>
        <authorList>
            <person name="Brown C.T."/>
            <person name="Hug L.A."/>
            <person name="Thomas B.C."/>
            <person name="Sharon I."/>
            <person name="Castelle C.J."/>
            <person name="Singh A."/>
            <person name="Wilkins M.J."/>
            <person name="Williams K.H."/>
            <person name="Banfield J.F."/>
        </authorList>
    </citation>
    <scope>NUCLEOTIDE SEQUENCE [LARGE SCALE GENOMIC DNA]</scope>
</reference>
<dbReference type="EMBL" id="LBXD01000005">
    <property type="protein sequence ID" value="KKR23875.1"/>
    <property type="molecule type" value="Genomic_DNA"/>
</dbReference>
<accession>A0A0G0RMW7</accession>
<feature type="transmembrane region" description="Helical" evidence="7">
    <location>
        <begin position="52"/>
        <end position="73"/>
    </location>
</feature>
<dbReference type="NCBIfam" id="TIGR03025">
    <property type="entry name" value="EPS_sugtrans"/>
    <property type="match status" value="1"/>
</dbReference>
<sequence length="458" mass="52313">MKKSDLFFNVTRLPADFIMLLLAGMVTYLLRTRILASVRPVLFQFNLSLSDYLYLTVFVSVLFIIAYAISGLYSMEVKMGRGEELSKIIVASSAGIMLVIIFIFLRQELFNSRFLVLGGWFFAIVFVFIGRLIVRLVQKISVVNYDFGIHRLVVIGQDRATKQISENIKENPAFGYRIVAELSNPSPDELNKTKDIDEIILADPNYPSDKIVELIDYCHDNHIIFKFIPNLYQTLTTNFSFDIIGDYPIIELKRTPMDGWGKVAKRLTDVVSGIVGIVILSPIFLIVAVCVKWDTAGPVFVKLKRISKNREFDLFKFRSMVKNAEELKPSLVELNERKDGPLFKMRNDPRITRVGRIIRKYRIDEIPQFWNILIGDISLVGPRPHQPDEISKYAKHHKKVLAIKAGATGLAQVSGSSDLPFDKEVALDVFYIENWSIILDIKIIFKTLFKVFTDRTAV</sequence>
<evidence type="ECO:0000256" key="2">
    <source>
        <dbReference type="ARBA" id="ARBA00006464"/>
    </source>
</evidence>
<dbReference type="InterPro" id="IPR003362">
    <property type="entry name" value="Bact_transf"/>
</dbReference>
<comment type="caution">
    <text evidence="9">The sequence shown here is derived from an EMBL/GenBank/DDBJ whole genome shotgun (WGS) entry which is preliminary data.</text>
</comment>
<evidence type="ECO:0000256" key="6">
    <source>
        <dbReference type="ARBA" id="ARBA00023136"/>
    </source>
</evidence>
<keyword evidence="4 7" id="KW-0812">Transmembrane</keyword>
<dbReference type="AlphaFoldDB" id="A0A0G0RMW7"/>
<dbReference type="Pfam" id="PF02397">
    <property type="entry name" value="Bac_transf"/>
    <property type="match status" value="1"/>
</dbReference>
<dbReference type="Pfam" id="PF13727">
    <property type="entry name" value="CoA_binding_3"/>
    <property type="match status" value="1"/>
</dbReference>
<keyword evidence="5 7" id="KW-1133">Transmembrane helix</keyword>
<name>A0A0G0RMW7_9BACT</name>
<feature type="domain" description="Bacterial sugar transferase" evidence="8">
    <location>
        <begin position="265"/>
        <end position="452"/>
    </location>
</feature>
<keyword evidence="3" id="KW-0808">Transferase</keyword>
<evidence type="ECO:0000259" key="8">
    <source>
        <dbReference type="Pfam" id="PF02397"/>
    </source>
</evidence>
<organism evidence="9 10">
    <name type="scientific">Candidatus Yanofskybacteria bacterium GW2011_GWD2_39_48</name>
    <dbReference type="NCBI Taxonomy" id="1619031"/>
    <lineage>
        <taxon>Bacteria</taxon>
        <taxon>Candidatus Yanofskyibacteriota</taxon>
    </lineage>
</organism>
<feature type="transmembrane region" description="Helical" evidence="7">
    <location>
        <begin position="85"/>
        <end position="105"/>
    </location>
</feature>
<dbReference type="Proteomes" id="UP000034764">
    <property type="component" value="Unassembled WGS sequence"/>
</dbReference>